<dbReference type="PANTHER" id="PTHR36842:SF1">
    <property type="entry name" value="PROTEIN TOLB"/>
    <property type="match status" value="1"/>
</dbReference>
<dbReference type="Pfam" id="PF26549">
    <property type="entry name" value="Tricorn_N"/>
    <property type="match status" value="1"/>
</dbReference>
<dbReference type="RefSeq" id="WP_052553504.1">
    <property type="nucleotide sequence ID" value="NZ_JMCC02000072.1"/>
</dbReference>
<evidence type="ECO:0000313" key="3">
    <source>
        <dbReference type="EMBL" id="KIG14488.1"/>
    </source>
</evidence>
<dbReference type="InterPro" id="IPR011659">
    <property type="entry name" value="WD40"/>
</dbReference>
<dbReference type="EMBL" id="JMCC02000072">
    <property type="protein sequence ID" value="KIG14488.1"/>
    <property type="molecule type" value="Genomic_DNA"/>
</dbReference>
<comment type="similarity">
    <text evidence="1">Belongs to the TolB family.</text>
</comment>
<protein>
    <submittedName>
        <fullName evidence="3">TolB protein protein</fullName>
    </submittedName>
</protein>
<organism evidence="3 4">
    <name type="scientific">Enhygromyxa salina</name>
    <dbReference type="NCBI Taxonomy" id="215803"/>
    <lineage>
        <taxon>Bacteria</taxon>
        <taxon>Pseudomonadati</taxon>
        <taxon>Myxococcota</taxon>
        <taxon>Polyangia</taxon>
        <taxon>Nannocystales</taxon>
        <taxon>Nannocystaceae</taxon>
        <taxon>Enhygromyxa</taxon>
    </lineage>
</organism>
<evidence type="ECO:0000256" key="2">
    <source>
        <dbReference type="SAM" id="SignalP"/>
    </source>
</evidence>
<sequence length="405" mass="42184">MTRNRLVMLALLTAWVGSACFKPSADQPGAQAAAKADAGKPGSPVEQPETEELCGRVLFVASSADHHGPDQIWQVPAAGGPSTQLLRSGASVFPAAISPDARSLLVLRSEPQPDGKTHDRFGLLALTGEADAGPAALAAAIGPKDAGLRNPSWSPDGSWIVFESDANSFRDLYRLGLGSDTLLRLTDNAEGNFEPVVSPDGQRIAFVSSRDGNAEIYVMTADGGAPTRVTNSPGDDSAPVWSPDGQSLAFCSARARERGVDAFVTNLEGTNVQPALREGALEQSVIVSGLAYSPDGSLLAYTELVPKGGVASIVIVRAATGELVARTGTAGTKTVDEQPSWSPDGKHLVFARSQDQRSDIARVRADGSGLELLTDGAGLYWLPRWVADPGCDRVAPLVVPVAGQG</sequence>
<feature type="chain" id="PRO_5002144546" evidence="2">
    <location>
        <begin position="20"/>
        <end position="405"/>
    </location>
</feature>
<dbReference type="SUPFAM" id="SSF69304">
    <property type="entry name" value="Tricorn protease N-terminal domain"/>
    <property type="match status" value="1"/>
</dbReference>
<feature type="signal peptide" evidence="2">
    <location>
        <begin position="1"/>
        <end position="19"/>
    </location>
</feature>
<accession>A0A0C1ZTV8</accession>
<proteinExistence type="inferred from homology"/>
<comment type="caution">
    <text evidence="3">The sequence shown here is derived from an EMBL/GenBank/DDBJ whole genome shotgun (WGS) entry which is preliminary data.</text>
</comment>
<evidence type="ECO:0000313" key="4">
    <source>
        <dbReference type="Proteomes" id="UP000031599"/>
    </source>
</evidence>
<gene>
    <name evidence="3" type="ORF">DB30_06715</name>
</gene>
<dbReference type="PROSITE" id="PS51257">
    <property type="entry name" value="PROKAR_LIPOPROTEIN"/>
    <property type="match status" value="1"/>
</dbReference>
<dbReference type="InterPro" id="IPR011042">
    <property type="entry name" value="6-blade_b-propeller_TolB-like"/>
</dbReference>
<dbReference type="Pfam" id="PF07676">
    <property type="entry name" value="PD40"/>
    <property type="match status" value="1"/>
</dbReference>
<name>A0A0C1ZTV8_9BACT</name>
<dbReference type="PANTHER" id="PTHR36842">
    <property type="entry name" value="PROTEIN TOLB HOMOLOG"/>
    <property type="match status" value="1"/>
</dbReference>
<dbReference type="Gene3D" id="2.120.10.30">
    <property type="entry name" value="TolB, C-terminal domain"/>
    <property type="match status" value="3"/>
</dbReference>
<dbReference type="AlphaFoldDB" id="A0A0C1ZTV8"/>
<reference evidence="3 4" key="1">
    <citation type="submission" date="2014-12" db="EMBL/GenBank/DDBJ databases">
        <title>Genome assembly of Enhygromyxa salina DSM 15201.</title>
        <authorList>
            <person name="Sharma G."/>
            <person name="Subramanian S."/>
        </authorList>
    </citation>
    <scope>NUCLEOTIDE SEQUENCE [LARGE SCALE GENOMIC DNA]</scope>
    <source>
        <strain evidence="3 4">DSM 15201</strain>
    </source>
</reference>
<keyword evidence="2" id="KW-0732">Signal</keyword>
<evidence type="ECO:0000256" key="1">
    <source>
        <dbReference type="ARBA" id="ARBA00009820"/>
    </source>
</evidence>
<dbReference type="Proteomes" id="UP000031599">
    <property type="component" value="Unassembled WGS sequence"/>
</dbReference>